<gene>
    <name evidence="2" type="ORF">VZC37_13890</name>
</gene>
<dbReference type="Gene3D" id="3.40.430.10">
    <property type="entry name" value="Dihydrofolate Reductase, subunit A"/>
    <property type="match status" value="1"/>
</dbReference>
<dbReference type="RefSeq" id="WP_330433176.1">
    <property type="nucleotide sequence ID" value="NZ_JAZDUF010000004.1"/>
</dbReference>
<organism evidence="2 3">
    <name type="scientific">Gordonia sesuvii</name>
    <dbReference type="NCBI Taxonomy" id="3116777"/>
    <lineage>
        <taxon>Bacteria</taxon>
        <taxon>Bacillati</taxon>
        <taxon>Actinomycetota</taxon>
        <taxon>Actinomycetes</taxon>
        <taxon>Mycobacteriales</taxon>
        <taxon>Gordoniaceae</taxon>
        <taxon>Gordonia</taxon>
    </lineage>
</organism>
<reference evidence="2 3" key="1">
    <citation type="submission" date="2024-01" db="EMBL/GenBank/DDBJ databases">
        <title>Draft genome sequence of Gordonia sp. LSe1-13.</title>
        <authorList>
            <person name="Suphannarot A."/>
            <person name="Mingma R."/>
        </authorList>
    </citation>
    <scope>NUCLEOTIDE SEQUENCE [LARGE SCALE GENOMIC DNA]</scope>
    <source>
        <strain evidence="2 3">LSe1-13</strain>
    </source>
</reference>
<protein>
    <submittedName>
        <fullName evidence="2">Dihydrofolate reductase family protein</fullName>
    </submittedName>
</protein>
<dbReference type="Pfam" id="PF01872">
    <property type="entry name" value="RibD_C"/>
    <property type="match status" value="1"/>
</dbReference>
<dbReference type="SUPFAM" id="SSF53597">
    <property type="entry name" value="Dihydrofolate reductase-like"/>
    <property type="match status" value="1"/>
</dbReference>
<keyword evidence="3" id="KW-1185">Reference proteome</keyword>
<accession>A0ABU7MEB9</accession>
<dbReference type="InterPro" id="IPR002734">
    <property type="entry name" value="RibDG_C"/>
</dbReference>
<sequence>MRTLIVTEFISLDGVIDSPGGGDHPRAGWTFTDIDFVEEAYEIKGREQQEAGALLIGRVSYEEFAPVWPSMDEFAEYNAMPKYVVSSTLTDPDWNNTSVLRSLDDVARLKEGDGGTILVHGSATLAQGLAAAGLVDRYHLLVFPVVLGSGKRLFADDPAEATNRLSLVEHEAYANGVVKAVYDVVRADSGDVARRAGSEAAVG</sequence>
<dbReference type="EMBL" id="JAZDUF010000004">
    <property type="protein sequence ID" value="MEE3851433.1"/>
    <property type="molecule type" value="Genomic_DNA"/>
</dbReference>
<feature type="domain" description="Bacterial bifunctional deaminase-reductase C-terminal" evidence="1">
    <location>
        <begin position="2"/>
        <end position="178"/>
    </location>
</feature>
<dbReference type="InterPro" id="IPR050765">
    <property type="entry name" value="Riboflavin_Biosynth_HTPR"/>
</dbReference>
<evidence type="ECO:0000313" key="2">
    <source>
        <dbReference type="EMBL" id="MEE3851433.1"/>
    </source>
</evidence>
<evidence type="ECO:0000259" key="1">
    <source>
        <dbReference type="Pfam" id="PF01872"/>
    </source>
</evidence>
<dbReference type="Proteomes" id="UP001347146">
    <property type="component" value="Unassembled WGS sequence"/>
</dbReference>
<proteinExistence type="predicted"/>
<dbReference type="InterPro" id="IPR024072">
    <property type="entry name" value="DHFR-like_dom_sf"/>
</dbReference>
<dbReference type="PANTHER" id="PTHR38011:SF11">
    <property type="entry name" value="2,5-DIAMINO-6-RIBOSYLAMINO-4(3H)-PYRIMIDINONE 5'-PHOSPHATE REDUCTASE"/>
    <property type="match status" value="1"/>
</dbReference>
<evidence type="ECO:0000313" key="3">
    <source>
        <dbReference type="Proteomes" id="UP001347146"/>
    </source>
</evidence>
<dbReference type="PANTHER" id="PTHR38011">
    <property type="entry name" value="DIHYDROFOLATE REDUCTASE FAMILY PROTEIN (AFU_ORTHOLOGUE AFUA_8G06820)"/>
    <property type="match status" value="1"/>
</dbReference>
<comment type="caution">
    <text evidence="2">The sequence shown here is derived from an EMBL/GenBank/DDBJ whole genome shotgun (WGS) entry which is preliminary data.</text>
</comment>
<name>A0ABU7MEB9_9ACTN</name>